<comment type="caution">
    <text evidence="1">The sequence shown here is derived from an EMBL/GenBank/DDBJ whole genome shotgun (WGS) entry which is preliminary data.</text>
</comment>
<reference evidence="2" key="1">
    <citation type="journal article" date="2022" name="Mol. Ecol. Resour.">
        <title>The genomes of chicory, endive, great burdock and yacon provide insights into Asteraceae palaeo-polyploidization history and plant inulin production.</title>
        <authorList>
            <person name="Fan W."/>
            <person name="Wang S."/>
            <person name="Wang H."/>
            <person name="Wang A."/>
            <person name="Jiang F."/>
            <person name="Liu H."/>
            <person name="Zhao H."/>
            <person name="Xu D."/>
            <person name="Zhang Y."/>
        </authorList>
    </citation>
    <scope>NUCLEOTIDE SEQUENCE [LARGE SCALE GENOMIC DNA]</scope>
    <source>
        <strain evidence="2">cv. Niubang</strain>
    </source>
</reference>
<dbReference type="Proteomes" id="UP001055879">
    <property type="component" value="Linkage Group LG09"/>
</dbReference>
<evidence type="ECO:0000313" key="1">
    <source>
        <dbReference type="EMBL" id="KAI3702444.1"/>
    </source>
</evidence>
<accession>A0ACB8ZYL9</accession>
<name>A0ACB8ZYL9_ARCLA</name>
<organism evidence="1 2">
    <name type="scientific">Arctium lappa</name>
    <name type="common">Greater burdock</name>
    <name type="synonym">Lappa major</name>
    <dbReference type="NCBI Taxonomy" id="4217"/>
    <lineage>
        <taxon>Eukaryota</taxon>
        <taxon>Viridiplantae</taxon>
        <taxon>Streptophyta</taxon>
        <taxon>Embryophyta</taxon>
        <taxon>Tracheophyta</taxon>
        <taxon>Spermatophyta</taxon>
        <taxon>Magnoliopsida</taxon>
        <taxon>eudicotyledons</taxon>
        <taxon>Gunneridae</taxon>
        <taxon>Pentapetalae</taxon>
        <taxon>asterids</taxon>
        <taxon>campanulids</taxon>
        <taxon>Asterales</taxon>
        <taxon>Asteraceae</taxon>
        <taxon>Carduoideae</taxon>
        <taxon>Cardueae</taxon>
        <taxon>Arctiinae</taxon>
        <taxon>Arctium</taxon>
    </lineage>
</organism>
<sequence>MAMASSTKIIQEFPFFFRVYDDGRIERFFNSPRLPPSTDPTTGVQSKDVVISSDLEIKSRIFLPKLNPPQKLPLIIYVHGGGFCIGSPFNAIAQGFLTPLVSQIPAVAIAVGYRLAPEHPLPTAYDDCWATFRWIDSHATGSGPDPWINEYVDTTRVFLMGESAGANLAHYLAVQAGLNKTGLGIRGLIAVHPYFSQKEPDKLIKYLYPSSSGSDDEAKLNPRSDPDLEKMGCSNVLVIVAEKDFLRPRGMDYVETLKKSKWEGKVEFMENEGGDHCFHLFNSSSEKAKALIQDLISYVTQKL</sequence>
<evidence type="ECO:0000313" key="2">
    <source>
        <dbReference type="Proteomes" id="UP001055879"/>
    </source>
</evidence>
<dbReference type="EMBL" id="CM042055">
    <property type="protein sequence ID" value="KAI3702444.1"/>
    <property type="molecule type" value="Genomic_DNA"/>
</dbReference>
<reference evidence="1 2" key="2">
    <citation type="journal article" date="2022" name="Mol. Ecol. Resour.">
        <title>The genomes of chicory, endive, great burdock and yacon provide insights into Asteraceae paleo-polyploidization history and plant inulin production.</title>
        <authorList>
            <person name="Fan W."/>
            <person name="Wang S."/>
            <person name="Wang H."/>
            <person name="Wang A."/>
            <person name="Jiang F."/>
            <person name="Liu H."/>
            <person name="Zhao H."/>
            <person name="Xu D."/>
            <person name="Zhang Y."/>
        </authorList>
    </citation>
    <scope>NUCLEOTIDE SEQUENCE [LARGE SCALE GENOMIC DNA]</scope>
    <source>
        <strain evidence="2">cv. Niubang</strain>
    </source>
</reference>
<gene>
    <name evidence="1" type="ORF">L6452_28182</name>
</gene>
<proteinExistence type="predicted"/>
<protein>
    <submittedName>
        <fullName evidence="1">Uncharacterized protein</fullName>
    </submittedName>
</protein>
<keyword evidence="2" id="KW-1185">Reference proteome</keyword>